<organism evidence="2 3">
    <name type="scientific">Eiseniibacteriota bacterium</name>
    <dbReference type="NCBI Taxonomy" id="2212470"/>
    <lineage>
        <taxon>Bacteria</taxon>
        <taxon>Candidatus Eiseniibacteriota</taxon>
    </lineage>
</organism>
<evidence type="ECO:0000313" key="3">
    <source>
        <dbReference type="Proteomes" id="UP000319836"/>
    </source>
</evidence>
<dbReference type="NCBIfam" id="TIGR04183">
    <property type="entry name" value="Por_Secre_tail"/>
    <property type="match status" value="1"/>
</dbReference>
<feature type="chain" id="PRO_5022018732" evidence="1">
    <location>
        <begin position="25"/>
        <end position="790"/>
    </location>
</feature>
<name>A0A538UBU0_UNCEI</name>
<gene>
    <name evidence="2" type="ORF">E6K80_00475</name>
</gene>
<evidence type="ECO:0000313" key="2">
    <source>
        <dbReference type="EMBL" id="TMQ73310.1"/>
    </source>
</evidence>
<protein>
    <submittedName>
        <fullName evidence="2">T9SS type A sorting domain-containing protein</fullName>
    </submittedName>
</protein>
<dbReference type="EMBL" id="VBPA01000012">
    <property type="protein sequence ID" value="TMQ73310.1"/>
    <property type="molecule type" value="Genomic_DNA"/>
</dbReference>
<proteinExistence type="predicted"/>
<sequence length="790" mass="84460">MSSHLGRCALLLFVAFLDAGSAPALGDSWPVDGLPVSPSDSIQYDPEVVADGQGGFLVGWQDGRTGTTAVPYAQHVDASGHAVPPWPAEGWPLPHHVRPQDHVVMMSDGMGGAYFAEGARDWWGRVSIDHLPFDTTAVAPWPALGVELMDRIETATSDAPSSDVGLIQGLGPVAMLPQIIPDDRGGMLVAWSFMPRYSELHIYVERLDASGHPAPGWSTTGVCLRPFYQDQWSVLCGDGQGGAFVLFPDWNQHLVLYASHVEADGAVDPRWPQYGLRITPDSLQEQAPGIVSDGAGGAILAWQDRNSSGFDQPRVLRLLADGSTAPGWPVDGLALTSTPTTAGRVKWLGPYPVQYSSIVADHEGGAYLAWVDLRSDTGDVYLQRVSGDGRFDPRWPAGGLAVGTGPGLQSSPVLATGPDGGVLVAWQDDRSGAPDVYAQYVRPDGGTTSDWPSSGLPVCRAPGRQVAPAISMDPVGAALVVWTDARTRLDNIYWSKLTTTSPDTGLVTLVSADAAPDLARLEWATHGSEALTFLVQRSEESESWKTLSRQTESADVHIVYNDRDVVKGRRYRYRITALRDLAFASYPETSLEIPTAAPAAPPPPPQPPTPGIEVRALGAATRPDRVTLTWLVRRAVGHVAEVLRSDPGAGWKTRAQAAARAETLSFEDTDVLAGHRYGYSLAFVDVTPEVAGGEQWVDVPEPPRLSLVGATPNPAIGHLTVTFSLADPSIGRLALVDVSGRRVWSRDVGSLGPGRHALTIDLQPSLGSGLYFLELRQGAHALSTKVLLSR</sequence>
<dbReference type="Proteomes" id="UP000319836">
    <property type="component" value="Unassembled WGS sequence"/>
</dbReference>
<evidence type="ECO:0000256" key="1">
    <source>
        <dbReference type="SAM" id="SignalP"/>
    </source>
</evidence>
<dbReference type="InterPro" id="IPR026444">
    <property type="entry name" value="Secre_tail"/>
</dbReference>
<reference evidence="2 3" key="1">
    <citation type="journal article" date="2019" name="Nat. Microbiol.">
        <title>Mediterranean grassland soil C-N compound turnover is dependent on rainfall and depth, and is mediated by genomically divergent microorganisms.</title>
        <authorList>
            <person name="Diamond S."/>
            <person name="Andeer P.F."/>
            <person name="Li Z."/>
            <person name="Crits-Christoph A."/>
            <person name="Burstein D."/>
            <person name="Anantharaman K."/>
            <person name="Lane K.R."/>
            <person name="Thomas B.C."/>
            <person name="Pan C."/>
            <person name="Northen T.R."/>
            <person name="Banfield J.F."/>
        </authorList>
    </citation>
    <scope>NUCLEOTIDE SEQUENCE [LARGE SCALE GENOMIC DNA]</scope>
    <source>
        <strain evidence="2">WS_10</strain>
    </source>
</reference>
<comment type="caution">
    <text evidence="2">The sequence shown here is derived from an EMBL/GenBank/DDBJ whole genome shotgun (WGS) entry which is preliminary data.</text>
</comment>
<accession>A0A538UBU0</accession>
<dbReference type="AlphaFoldDB" id="A0A538UBU0"/>
<feature type="signal peptide" evidence="1">
    <location>
        <begin position="1"/>
        <end position="24"/>
    </location>
</feature>
<keyword evidence="1" id="KW-0732">Signal</keyword>